<dbReference type="InterPro" id="IPR018506">
    <property type="entry name" value="Cyt_B5_heme-BS"/>
</dbReference>
<accession>A0A139AJQ2</accession>
<dbReference type="PANTHER" id="PTHR16740">
    <property type="entry name" value="CYTOCHROME B5-RELATED PROTEIN-RELATED"/>
    <property type="match status" value="1"/>
</dbReference>
<keyword evidence="1" id="KW-0349">Heme</keyword>
<dbReference type="EMBL" id="KQ965749">
    <property type="protein sequence ID" value="KXS16938.1"/>
    <property type="molecule type" value="Genomic_DNA"/>
</dbReference>
<dbReference type="GO" id="GO:0046872">
    <property type="term" value="F:metal ion binding"/>
    <property type="evidence" value="ECO:0007669"/>
    <property type="project" value="UniProtKB-KW"/>
</dbReference>
<name>A0A139AJQ2_GONPJ</name>
<proteinExistence type="predicted"/>
<keyword evidence="8" id="KW-1185">Reference proteome</keyword>
<dbReference type="GO" id="GO:0006629">
    <property type="term" value="P:lipid metabolic process"/>
    <property type="evidence" value="ECO:0007669"/>
    <property type="project" value="InterPro"/>
</dbReference>
<dbReference type="PROSITE" id="PS50255">
    <property type="entry name" value="CYTOCHROME_B5_2"/>
    <property type="match status" value="1"/>
</dbReference>
<dbReference type="InterPro" id="IPR036400">
    <property type="entry name" value="Cyt_B5-like_heme/steroid_sf"/>
</dbReference>
<sequence length="502" mass="57086">MAAASHYEQSKEFPPLDSVTGGRSADLWKWLQSRRDYNSKANGLWRIHNGLYNLKEFVQKHPGGSEWLTMTEGSDITEAFEAHHPNIAYIREKILPKYYVRDADWPRESPLTFTTGGFYDKLRDRVRVTLKRLGPGPRRWTNFYADASALLFEGALGALAFVGPNVFGPGNPLDLGLGWTVGLSIGTGLIGGALVVMGHNFLHMKDNKRMYYTNIAGSSYRMFRIHHALSHHMYPNTSLDVEYPLFEPTLHFWPEMPRRKPNLLTNALAFQWFLVRSTPLFYLLKPVLWLTGTLRLPADEYLYWLNTFAGIGIRLFATQKLLGWSTVASSNQSLAYYLGISAAQVIATNTVVAAVVSIYTGNIGLYAGHHADYIWRQGDLYQPPLDFGLFQLEATADRVDVYNKGLLPVITTFGDHTLHHLFPTVDHAYHTYLYQDLAETCKEFNVRFEFTNYRDMFLGFYRSLARTNRTEHARRVGWDGKGYAGWVDPNMGTSGAHTTKEE</sequence>
<evidence type="ECO:0000256" key="5">
    <source>
        <dbReference type="SAM" id="Phobius"/>
    </source>
</evidence>
<evidence type="ECO:0000256" key="4">
    <source>
        <dbReference type="SAM" id="MobiDB-lite"/>
    </source>
</evidence>
<dbReference type="Pfam" id="PF00487">
    <property type="entry name" value="FA_desaturase"/>
    <property type="match status" value="1"/>
</dbReference>
<dbReference type="OrthoDB" id="260519at2759"/>
<feature type="transmembrane region" description="Helical" evidence="5">
    <location>
        <begin position="147"/>
        <end position="167"/>
    </location>
</feature>
<evidence type="ECO:0000256" key="1">
    <source>
        <dbReference type="ARBA" id="ARBA00022617"/>
    </source>
</evidence>
<dbReference type="Proteomes" id="UP000070544">
    <property type="component" value="Unassembled WGS sequence"/>
</dbReference>
<dbReference type="Pfam" id="PF00173">
    <property type="entry name" value="Cyt-b5"/>
    <property type="match status" value="1"/>
</dbReference>
<feature type="domain" description="Cytochrome b5 heme-binding" evidence="6">
    <location>
        <begin position="37"/>
        <end position="104"/>
    </location>
</feature>
<dbReference type="AlphaFoldDB" id="A0A139AJQ2"/>
<evidence type="ECO:0000256" key="2">
    <source>
        <dbReference type="ARBA" id="ARBA00022723"/>
    </source>
</evidence>
<feature type="transmembrane region" description="Helical" evidence="5">
    <location>
        <begin position="334"/>
        <end position="359"/>
    </location>
</feature>
<keyword evidence="5" id="KW-0472">Membrane</keyword>
<dbReference type="PROSITE" id="PS00191">
    <property type="entry name" value="CYTOCHROME_B5_1"/>
    <property type="match status" value="1"/>
</dbReference>
<organism evidence="7 8">
    <name type="scientific">Gonapodya prolifera (strain JEL478)</name>
    <name type="common">Monoblepharis prolifera</name>
    <dbReference type="NCBI Taxonomy" id="1344416"/>
    <lineage>
        <taxon>Eukaryota</taxon>
        <taxon>Fungi</taxon>
        <taxon>Fungi incertae sedis</taxon>
        <taxon>Chytridiomycota</taxon>
        <taxon>Chytridiomycota incertae sedis</taxon>
        <taxon>Monoblepharidomycetes</taxon>
        <taxon>Monoblepharidales</taxon>
        <taxon>Gonapodyaceae</taxon>
        <taxon>Gonapodya</taxon>
    </lineage>
</organism>
<dbReference type="GO" id="GO:0020037">
    <property type="term" value="F:heme binding"/>
    <property type="evidence" value="ECO:0007669"/>
    <property type="project" value="InterPro"/>
</dbReference>
<dbReference type="InterPro" id="IPR005804">
    <property type="entry name" value="FA_desaturase_dom"/>
</dbReference>
<evidence type="ECO:0000313" key="8">
    <source>
        <dbReference type="Proteomes" id="UP000070544"/>
    </source>
</evidence>
<dbReference type="SUPFAM" id="SSF55856">
    <property type="entry name" value="Cytochrome b5-like heme/steroid binding domain"/>
    <property type="match status" value="1"/>
</dbReference>
<dbReference type="InterPro" id="IPR001199">
    <property type="entry name" value="Cyt_B5-like_heme/steroid-bd"/>
</dbReference>
<dbReference type="Gene3D" id="3.10.120.10">
    <property type="entry name" value="Cytochrome b5-like heme/steroid binding domain"/>
    <property type="match status" value="1"/>
</dbReference>
<gene>
    <name evidence="7" type="ORF">M427DRAFT_54965</name>
</gene>
<dbReference type="InterPro" id="IPR053100">
    <property type="entry name" value="Cytochrome_b5-related"/>
</dbReference>
<keyword evidence="2" id="KW-0479">Metal-binding</keyword>
<evidence type="ECO:0000313" key="7">
    <source>
        <dbReference type="EMBL" id="KXS16938.1"/>
    </source>
</evidence>
<keyword evidence="3" id="KW-0408">Iron</keyword>
<dbReference type="STRING" id="1344416.A0A139AJQ2"/>
<keyword evidence="5" id="KW-1133">Transmembrane helix</keyword>
<feature type="transmembrane region" description="Helical" evidence="5">
    <location>
        <begin position="179"/>
        <end position="202"/>
    </location>
</feature>
<keyword evidence="5" id="KW-0812">Transmembrane</keyword>
<feature type="region of interest" description="Disordered" evidence="4">
    <location>
        <begin position="1"/>
        <end position="22"/>
    </location>
</feature>
<evidence type="ECO:0000259" key="6">
    <source>
        <dbReference type="PROSITE" id="PS50255"/>
    </source>
</evidence>
<dbReference type="PANTHER" id="PTHR16740:SF1">
    <property type="entry name" value="CYTOCHROME B5-RELATED PROTEIN-RELATED"/>
    <property type="match status" value="1"/>
</dbReference>
<reference evidence="7 8" key="1">
    <citation type="journal article" date="2015" name="Genome Biol. Evol.">
        <title>Phylogenomic analyses indicate that early fungi evolved digesting cell walls of algal ancestors of land plants.</title>
        <authorList>
            <person name="Chang Y."/>
            <person name="Wang S."/>
            <person name="Sekimoto S."/>
            <person name="Aerts A.L."/>
            <person name="Choi C."/>
            <person name="Clum A."/>
            <person name="LaButti K.M."/>
            <person name="Lindquist E.A."/>
            <person name="Yee Ngan C."/>
            <person name="Ohm R.A."/>
            <person name="Salamov A.A."/>
            <person name="Grigoriev I.V."/>
            <person name="Spatafora J.W."/>
            <person name="Berbee M.L."/>
        </authorList>
    </citation>
    <scope>NUCLEOTIDE SEQUENCE [LARGE SCALE GENOMIC DNA]</scope>
    <source>
        <strain evidence="7 8">JEL478</strain>
    </source>
</reference>
<evidence type="ECO:0000256" key="3">
    <source>
        <dbReference type="ARBA" id="ARBA00023004"/>
    </source>
</evidence>
<feature type="transmembrane region" description="Helical" evidence="5">
    <location>
        <begin position="302"/>
        <end position="322"/>
    </location>
</feature>
<protein>
    <recommendedName>
        <fullName evidence="6">Cytochrome b5 heme-binding domain-containing protein</fullName>
    </recommendedName>
</protein>